<feature type="transmembrane region" description="Helical" evidence="1">
    <location>
        <begin position="20"/>
        <end position="42"/>
    </location>
</feature>
<sequence length="372" mass="40775">MNAWPAEGNWAVTSSDHGALIVITALVGVTWTFLVFLIRLYIRLKLNGPFGLDDIAASFATTFGILHTGLTLSSAKHGLGRQQNLLAPADIQAALKLNYASNFAYIVAICFSKCAMFLLIARLGQKGKHLLATYGIAAFTITWAVISLFIMAFQCSLPEPWNIQTSSRCQPLFIRWVVVETFSILSEVCVSALAVTLVWKLSMPFQTKVAVVCAFSAQLFVIIPIIFRLHFVRDSKNTTDATFDSTEIAILTQIVMHFSIMAATFPCFRQFLQAFDSGLGATTKIGAKPGSGSRKDSSYVLQSLNSARDGSRGKRSLGGLRPDSTAQIATAVGGRLSDRDADNMSIESLGSDQAIWTRRGWMVQYEARYRDE</sequence>
<evidence type="ECO:0000313" key="4">
    <source>
        <dbReference type="Proteomes" id="UP000078397"/>
    </source>
</evidence>
<reference evidence="3 4" key="1">
    <citation type="journal article" date="2016" name="PLoS Pathog.">
        <title>Biosynthesis of antibiotic leucinostatins in bio-control fungus Purpureocillium lilacinum and their inhibition on phytophthora revealed by genome mining.</title>
        <authorList>
            <person name="Wang G."/>
            <person name="Liu Z."/>
            <person name="Lin R."/>
            <person name="Li E."/>
            <person name="Mao Z."/>
            <person name="Ling J."/>
            <person name="Yang Y."/>
            <person name="Yin W.B."/>
            <person name="Xie B."/>
        </authorList>
    </citation>
    <scope>NUCLEOTIDE SEQUENCE [LARGE SCALE GENOMIC DNA]</scope>
    <source>
        <strain evidence="3">170</strain>
    </source>
</reference>
<name>A0A179G8N9_METCM</name>
<keyword evidence="1" id="KW-1133">Transmembrane helix</keyword>
<feature type="transmembrane region" description="Helical" evidence="1">
    <location>
        <begin position="173"/>
        <end position="197"/>
    </location>
</feature>
<dbReference type="AlphaFoldDB" id="A0A179G8N9"/>
<feature type="transmembrane region" description="Helical" evidence="1">
    <location>
        <begin position="209"/>
        <end position="228"/>
    </location>
</feature>
<dbReference type="InterPro" id="IPR049326">
    <property type="entry name" value="Rhodopsin_dom_fungi"/>
</dbReference>
<dbReference type="Proteomes" id="UP000078397">
    <property type="component" value="Unassembled WGS sequence"/>
</dbReference>
<comment type="caution">
    <text evidence="3">The sequence shown here is derived from an EMBL/GenBank/DDBJ whole genome shotgun (WGS) entry which is preliminary data.</text>
</comment>
<evidence type="ECO:0000313" key="3">
    <source>
        <dbReference type="EMBL" id="OAQ74175.1"/>
    </source>
</evidence>
<feature type="transmembrane region" description="Helical" evidence="1">
    <location>
        <begin position="131"/>
        <end position="153"/>
    </location>
</feature>
<keyword evidence="4" id="KW-1185">Reference proteome</keyword>
<dbReference type="RefSeq" id="XP_018150258.1">
    <property type="nucleotide sequence ID" value="XM_018293176.1"/>
</dbReference>
<accession>A0A179G8N9</accession>
<evidence type="ECO:0000259" key="2">
    <source>
        <dbReference type="Pfam" id="PF20684"/>
    </source>
</evidence>
<dbReference type="PANTHER" id="PTHR39614">
    <property type="entry name" value="INTEGRAL MEMBRANE PROTEIN"/>
    <property type="match status" value="1"/>
</dbReference>
<dbReference type="Pfam" id="PF20684">
    <property type="entry name" value="Fung_rhodopsin"/>
    <property type="match status" value="1"/>
</dbReference>
<organism evidence="3 4">
    <name type="scientific">Pochonia chlamydosporia 170</name>
    <dbReference type="NCBI Taxonomy" id="1380566"/>
    <lineage>
        <taxon>Eukaryota</taxon>
        <taxon>Fungi</taxon>
        <taxon>Dikarya</taxon>
        <taxon>Ascomycota</taxon>
        <taxon>Pezizomycotina</taxon>
        <taxon>Sordariomycetes</taxon>
        <taxon>Hypocreomycetidae</taxon>
        <taxon>Hypocreales</taxon>
        <taxon>Clavicipitaceae</taxon>
        <taxon>Pochonia</taxon>
    </lineage>
</organism>
<dbReference type="PANTHER" id="PTHR39614:SF2">
    <property type="entry name" value="INTEGRAL MEMBRANE PROTEIN"/>
    <property type="match status" value="1"/>
</dbReference>
<dbReference type="EMBL" id="LSBJ02000001">
    <property type="protein sequence ID" value="OAQ74175.1"/>
    <property type="molecule type" value="Genomic_DNA"/>
</dbReference>
<dbReference type="GeneID" id="28857170"/>
<protein>
    <submittedName>
        <fullName evidence="3">MFS transporter</fullName>
    </submittedName>
</protein>
<gene>
    <name evidence="3" type="ORF">VFPPC_15423</name>
</gene>
<evidence type="ECO:0000256" key="1">
    <source>
        <dbReference type="SAM" id="Phobius"/>
    </source>
</evidence>
<dbReference type="OrthoDB" id="3918601at2759"/>
<proteinExistence type="predicted"/>
<dbReference type="KEGG" id="pchm:VFPPC_15423"/>
<keyword evidence="1" id="KW-0472">Membrane</keyword>
<dbReference type="STRING" id="1380566.A0A179G8N9"/>
<feature type="transmembrane region" description="Helical" evidence="1">
    <location>
        <begin position="103"/>
        <end position="124"/>
    </location>
</feature>
<feature type="domain" description="Rhodopsin" evidence="2">
    <location>
        <begin position="38"/>
        <end position="273"/>
    </location>
</feature>
<keyword evidence="1" id="KW-0812">Transmembrane</keyword>